<dbReference type="Pfam" id="PF13676">
    <property type="entry name" value="TIR_2"/>
    <property type="match status" value="1"/>
</dbReference>
<dbReference type="SMART" id="SM00255">
    <property type="entry name" value="TIR"/>
    <property type="match status" value="1"/>
</dbReference>
<dbReference type="SUPFAM" id="SSF52200">
    <property type="entry name" value="Toll/Interleukin receptor TIR domain"/>
    <property type="match status" value="1"/>
</dbReference>
<dbReference type="GO" id="GO:0045087">
    <property type="term" value="P:innate immune response"/>
    <property type="evidence" value="ECO:0007669"/>
    <property type="project" value="TreeGrafter"/>
</dbReference>
<dbReference type="AlphaFoldDB" id="A0A8B8EAC5"/>
<dbReference type="GO" id="GO:0061507">
    <property type="term" value="F:2',3'-cyclic GMP-AMP binding"/>
    <property type="evidence" value="ECO:0007669"/>
    <property type="project" value="TreeGrafter"/>
</dbReference>
<dbReference type="GO" id="GO:0061709">
    <property type="term" value="P:reticulophagy"/>
    <property type="evidence" value="ECO:0007669"/>
    <property type="project" value="TreeGrafter"/>
</dbReference>
<dbReference type="PANTHER" id="PTHR34339:SF1">
    <property type="entry name" value="STIMULATOR OF INTERFERON GENES PROTEIN"/>
    <property type="match status" value="1"/>
</dbReference>
<dbReference type="Gene3D" id="3.40.50.10140">
    <property type="entry name" value="Toll/interleukin-1 receptor homology (TIR) domain"/>
    <property type="match status" value="1"/>
</dbReference>
<keyword evidence="2" id="KW-0547">Nucleotide-binding</keyword>
<protein>
    <recommendedName>
        <fullName evidence="1">Stimulator of interferon genes protein</fullName>
    </recommendedName>
</protein>
<dbReference type="InterPro" id="IPR000157">
    <property type="entry name" value="TIR_dom"/>
</dbReference>
<dbReference type="GO" id="GO:0002218">
    <property type="term" value="P:activation of innate immune response"/>
    <property type="evidence" value="ECO:0007669"/>
    <property type="project" value="InterPro"/>
</dbReference>
<dbReference type="InterPro" id="IPR029158">
    <property type="entry name" value="STING"/>
</dbReference>
<evidence type="ECO:0000259" key="3">
    <source>
        <dbReference type="PROSITE" id="PS50104"/>
    </source>
</evidence>
<dbReference type="Proteomes" id="UP000694844">
    <property type="component" value="Chromosome 5"/>
</dbReference>
<evidence type="ECO:0000313" key="4">
    <source>
        <dbReference type="Proteomes" id="UP000694844"/>
    </source>
</evidence>
<proteinExistence type="predicted"/>
<evidence type="ECO:0000256" key="2">
    <source>
        <dbReference type="ARBA" id="ARBA00022741"/>
    </source>
</evidence>
<dbReference type="GeneID" id="111132962"/>
<name>A0A8B8EAC5_CRAVI</name>
<dbReference type="Gene3D" id="3.40.50.12100">
    <property type="entry name" value="Stimulator of interferon genes protein"/>
    <property type="match status" value="1"/>
</dbReference>
<dbReference type="GO" id="GO:0005776">
    <property type="term" value="C:autophagosome"/>
    <property type="evidence" value="ECO:0007669"/>
    <property type="project" value="TreeGrafter"/>
</dbReference>
<dbReference type="GO" id="GO:0032481">
    <property type="term" value="P:positive regulation of type I interferon production"/>
    <property type="evidence" value="ECO:0007669"/>
    <property type="project" value="InterPro"/>
</dbReference>
<dbReference type="GO" id="GO:0005789">
    <property type="term" value="C:endoplasmic reticulum membrane"/>
    <property type="evidence" value="ECO:0007669"/>
    <property type="project" value="TreeGrafter"/>
</dbReference>
<dbReference type="PROSITE" id="PS50104">
    <property type="entry name" value="TIR"/>
    <property type="match status" value="1"/>
</dbReference>
<accession>A0A8B8EAC5</accession>
<sequence length="438" mass="50249">MSVPVLRHSHKYHAFISYCADTDTSHAKRILEAIERRDIKCFFGERDFMPGGCRADEIVEAIHLSKNVILVISPASLQSEWSKFEMLMAVDDSHKRNTVCLVPVLVGGVNVVDLPAPLRPLTCIELKEDLQNIEEIIRAISKPEDTWETLLPVGNLAHGFAWGYYYGYLKIILPELDKRVRDWRRENKVEGRMSEKTFLLLPQSCRCKDSISDESPLIKHRGHLPILTQNRAGVIERQYKNSIYSILDEEENEEYYFVGEYIGVIHTMYLMEQNASTGLQTQEKYIQTMRFYLTLRRILDTDLECSSKYKILYYKDQSNRATDGIPQLILKAIKTQIQKESSDECVSLDNSLLSPVTSISGPEFAQYSILNPGRINNLPKHDSSIQHRDANGQLQTCAIPIATKLAQFQIFRPVAVSSYEGYLFLLPSFWFPMYPDCC</sequence>
<gene>
    <name evidence="5" type="primary">LOC111132962</name>
</gene>
<dbReference type="GO" id="GO:0000045">
    <property type="term" value="P:autophagosome assembly"/>
    <property type="evidence" value="ECO:0007669"/>
    <property type="project" value="TreeGrafter"/>
</dbReference>
<dbReference type="RefSeq" id="XP_022336634.1">
    <property type="nucleotide sequence ID" value="XM_022480926.1"/>
</dbReference>
<keyword evidence="4" id="KW-1185">Reference proteome</keyword>
<feature type="domain" description="TIR" evidence="3">
    <location>
        <begin position="10"/>
        <end position="144"/>
    </location>
</feature>
<evidence type="ECO:0000313" key="5">
    <source>
        <dbReference type="RefSeq" id="XP_022336634.1"/>
    </source>
</evidence>
<dbReference type="InterPro" id="IPR038623">
    <property type="entry name" value="STING_C_sf"/>
</dbReference>
<dbReference type="GO" id="GO:0007165">
    <property type="term" value="P:signal transduction"/>
    <property type="evidence" value="ECO:0007669"/>
    <property type="project" value="InterPro"/>
</dbReference>
<dbReference type="PANTHER" id="PTHR34339">
    <property type="entry name" value="STIMULATOR OF INTERFERON GENES PROTEIN"/>
    <property type="match status" value="1"/>
</dbReference>
<dbReference type="InterPro" id="IPR047191">
    <property type="entry name" value="STING_C_chordates"/>
</dbReference>
<dbReference type="Gene3D" id="1.20.5.5200">
    <property type="match status" value="1"/>
</dbReference>
<dbReference type="GO" id="GO:0035438">
    <property type="term" value="F:cyclic-di-GMP binding"/>
    <property type="evidence" value="ECO:0007669"/>
    <property type="project" value="TreeGrafter"/>
</dbReference>
<dbReference type="KEGG" id="cvn:111132962"/>
<dbReference type="CDD" id="cd22658">
    <property type="entry name" value="STING_C_metazoan-like"/>
    <property type="match status" value="1"/>
</dbReference>
<reference evidence="5" key="1">
    <citation type="submission" date="2025-08" db="UniProtKB">
        <authorList>
            <consortium name="RefSeq"/>
        </authorList>
    </citation>
    <scope>IDENTIFICATION</scope>
    <source>
        <tissue evidence="5">Whole sample</tissue>
    </source>
</reference>
<dbReference type="GO" id="GO:0016239">
    <property type="term" value="P:positive regulation of macroautophagy"/>
    <property type="evidence" value="ECO:0007669"/>
    <property type="project" value="TreeGrafter"/>
</dbReference>
<evidence type="ECO:0000256" key="1">
    <source>
        <dbReference type="ARBA" id="ARBA00018708"/>
    </source>
</evidence>
<dbReference type="OrthoDB" id="6131175at2759"/>
<dbReference type="Pfam" id="PF15009">
    <property type="entry name" value="STING_LBD"/>
    <property type="match status" value="1"/>
</dbReference>
<organism evidence="4 5">
    <name type="scientific">Crassostrea virginica</name>
    <name type="common">Eastern oyster</name>
    <dbReference type="NCBI Taxonomy" id="6565"/>
    <lineage>
        <taxon>Eukaryota</taxon>
        <taxon>Metazoa</taxon>
        <taxon>Spiralia</taxon>
        <taxon>Lophotrochozoa</taxon>
        <taxon>Mollusca</taxon>
        <taxon>Bivalvia</taxon>
        <taxon>Autobranchia</taxon>
        <taxon>Pteriomorphia</taxon>
        <taxon>Ostreida</taxon>
        <taxon>Ostreoidea</taxon>
        <taxon>Ostreidae</taxon>
        <taxon>Crassostrea</taxon>
    </lineage>
</organism>
<dbReference type="InterPro" id="IPR035897">
    <property type="entry name" value="Toll_tir_struct_dom_sf"/>
</dbReference>
<dbReference type="InterPro" id="IPR055432">
    <property type="entry name" value="STING_LBD"/>
</dbReference>